<evidence type="ECO:0000313" key="8">
    <source>
        <dbReference type="EMBL" id="XAY06068.1"/>
    </source>
</evidence>
<evidence type="ECO:0000259" key="6">
    <source>
        <dbReference type="Pfam" id="PF04542"/>
    </source>
</evidence>
<dbReference type="GO" id="GO:0016987">
    <property type="term" value="F:sigma factor activity"/>
    <property type="evidence" value="ECO:0007669"/>
    <property type="project" value="UniProtKB-KW"/>
</dbReference>
<dbReference type="Pfam" id="PF08281">
    <property type="entry name" value="Sigma70_r4_2"/>
    <property type="match status" value="1"/>
</dbReference>
<dbReference type="GO" id="GO:0006352">
    <property type="term" value="P:DNA-templated transcription initiation"/>
    <property type="evidence" value="ECO:0007669"/>
    <property type="project" value="InterPro"/>
</dbReference>
<dbReference type="SUPFAM" id="SSF88946">
    <property type="entry name" value="Sigma2 domain of RNA polymerase sigma factors"/>
    <property type="match status" value="1"/>
</dbReference>
<evidence type="ECO:0000256" key="1">
    <source>
        <dbReference type="ARBA" id="ARBA00010641"/>
    </source>
</evidence>
<dbReference type="GO" id="GO:0003677">
    <property type="term" value="F:DNA binding"/>
    <property type="evidence" value="ECO:0007669"/>
    <property type="project" value="UniProtKB-KW"/>
</dbReference>
<dbReference type="InterPro" id="IPR013249">
    <property type="entry name" value="RNA_pol_sigma70_r4_t2"/>
</dbReference>
<evidence type="ECO:0000259" key="7">
    <source>
        <dbReference type="Pfam" id="PF08281"/>
    </source>
</evidence>
<dbReference type="InterPro" id="IPR013325">
    <property type="entry name" value="RNA_pol_sigma_r2"/>
</dbReference>
<dbReference type="Gene3D" id="1.10.10.10">
    <property type="entry name" value="Winged helix-like DNA-binding domain superfamily/Winged helix DNA-binding domain"/>
    <property type="match status" value="1"/>
</dbReference>
<organism evidence="8">
    <name type="scientific">Paraconexibacter sp. AEG42_29</name>
    <dbReference type="NCBI Taxonomy" id="2997339"/>
    <lineage>
        <taxon>Bacteria</taxon>
        <taxon>Bacillati</taxon>
        <taxon>Actinomycetota</taxon>
        <taxon>Thermoleophilia</taxon>
        <taxon>Solirubrobacterales</taxon>
        <taxon>Paraconexibacteraceae</taxon>
        <taxon>Paraconexibacter</taxon>
    </lineage>
</organism>
<dbReference type="InterPro" id="IPR013324">
    <property type="entry name" value="RNA_pol_sigma_r3/r4-like"/>
</dbReference>
<dbReference type="KEGG" id="parq:DSM112329_02930"/>
<feature type="domain" description="RNA polymerase sigma-70 region 2" evidence="6">
    <location>
        <begin position="11"/>
        <end position="77"/>
    </location>
</feature>
<keyword evidence="4" id="KW-0238">DNA-binding</keyword>
<keyword evidence="2" id="KW-0805">Transcription regulation</keyword>
<comment type="similarity">
    <text evidence="1">Belongs to the sigma-70 factor family. ECF subfamily.</text>
</comment>
<proteinExistence type="inferred from homology"/>
<dbReference type="InterPro" id="IPR036388">
    <property type="entry name" value="WH-like_DNA-bd_sf"/>
</dbReference>
<dbReference type="EMBL" id="CP114014">
    <property type="protein sequence ID" value="XAY06068.1"/>
    <property type="molecule type" value="Genomic_DNA"/>
</dbReference>
<sequence length="182" mass="20457">MPLDAEDISRLYADHARGVLRFCARRTFDAETAVDLVAEVFALAFEQRRTFRGSVEAERVGWLYGIARNVVGTHHRRGDVHRRAVARLGVERRELRPEEFERIEELAGLAELRARVAAAMTTLPADQREAVRLRVVDELDYPEVAQRTGVSEQTVRARVSRGLRALERQLDTGPPSTGAGRA</sequence>
<dbReference type="SUPFAM" id="SSF88659">
    <property type="entry name" value="Sigma3 and sigma4 domains of RNA polymerase sigma factors"/>
    <property type="match status" value="1"/>
</dbReference>
<dbReference type="Pfam" id="PF04542">
    <property type="entry name" value="Sigma70_r2"/>
    <property type="match status" value="1"/>
</dbReference>
<reference evidence="8" key="1">
    <citation type="submission" date="2022-12" db="EMBL/GenBank/DDBJ databases">
        <title>Paraconexibacter alkalitolerans sp. nov. and Baekduia alba sp. nov., isolated from soil and emended description of the genera Paraconexibacter (Chun et al., 2020) and Baekduia (An et al., 2020).</title>
        <authorList>
            <person name="Vieira S."/>
            <person name="Huber K.J."/>
            <person name="Geppert A."/>
            <person name="Wolf J."/>
            <person name="Neumann-Schaal M."/>
            <person name="Muesken M."/>
            <person name="Overmann J."/>
        </authorList>
    </citation>
    <scope>NUCLEOTIDE SEQUENCE</scope>
    <source>
        <strain evidence="8">AEG42_29</strain>
    </source>
</reference>
<dbReference type="InterPro" id="IPR039425">
    <property type="entry name" value="RNA_pol_sigma-70-like"/>
</dbReference>
<dbReference type="Gene3D" id="1.10.1740.10">
    <property type="match status" value="1"/>
</dbReference>
<dbReference type="InterPro" id="IPR007627">
    <property type="entry name" value="RNA_pol_sigma70_r2"/>
</dbReference>
<dbReference type="NCBIfam" id="TIGR02937">
    <property type="entry name" value="sigma70-ECF"/>
    <property type="match status" value="1"/>
</dbReference>
<evidence type="ECO:0000256" key="3">
    <source>
        <dbReference type="ARBA" id="ARBA00023082"/>
    </source>
</evidence>
<gene>
    <name evidence="8" type="primary">sigE_2</name>
    <name evidence="8" type="ORF">DSM112329_02930</name>
</gene>
<accession>A0AAU7AWN7</accession>
<dbReference type="AlphaFoldDB" id="A0AAU7AWN7"/>
<dbReference type="InterPro" id="IPR014284">
    <property type="entry name" value="RNA_pol_sigma-70_dom"/>
</dbReference>
<feature type="domain" description="RNA polymerase sigma factor 70 region 4 type 2" evidence="7">
    <location>
        <begin position="115"/>
        <end position="166"/>
    </location>
</feature>
<keyword evidence="3" id="KW-0731">Sigma factor</keyword>
<keyword evidence="5" id="KW-0804">Transcription</keyword>
<dbReference type="PANTHER" id="PTHR43133:SF52">
    <property type="entry name" value="ECF RNA POLYMERASE SIGMA FACTOR SIGL"/>
    <property type="match status" value="1"/>
</dbReference>
<evidence type="ECO:0000256" key="5">
    <source>
        <dbReference type="ARBA" id="ARBA00023163"/>
    </source>
</evidence>
<evidence type="ECO:0000256" key="2">
    <source>
        <dbReference type="ARBA" id="ARBA00023015"/>
    </source>
</evidence>
<dbReference type="CDD" id="cd06171">
    <property type="entry name" value="Sigma70_r4"/>
    <property type="match status" value="1"/>
</dbReference>
<protein>
    <submittedName>
        <fullName evidence="8">ECF RNA polymerase sigma factor SigE</fullName>
    </submittedName>
</protein>
<name>A0AAU7AWN7_9ACTN</name>
<evidence type="ECO:0000256" key="4">
    <source>
        <dbReference type="ARBA" id="ARBA00023125"/>
    </source>
</evidence>
<dbReference type="PANTHER" id="PTHR43133">
    <property type="entry name" value="RNA POLYMERASE ECF-TYPE SIGMA FACTO"/>
    <property type="match status" value="1"/>
</dbReference>